<dbReference type="SUPFAM" id="SSF75005">
    <property type="entry name" value="Arabinanase/levansucrase/invertase"/>
    <property type="match status" value="1"/>
</dbReference>
<keyword evidence="2" id="KW-0119">Carbohydrate metabolism</keyword>
<dbReference type="Proteomes" id="UP000320653">
    <property type="component" value="Unassembled WGS sequence"/>
</dbReference>
<keyword evidence="5" id="KW-1185">Reference proteome</keyword>
<evidence type="ECO:0000313" key="4">
    <source>
        <dbReference type="EMBL" id="TWF47410.1"/>
    </source>
</evidence>
<evidence type="ECO:0000256" key="1">
    <source>
        <dbReference type="ARBA" id="ARBA00022651"/>
    </source>
</evidence>
<evidence type="ECO:0000259" key="3">
    <source>
        <dbReference type="Pfam" id="PF24793"/>
    </source>
</evidence>
<reference evidence="4 5" key="1">
    <citation type="submission" date="2019-06" db="EMBL/GenBank/DDBJ databases">
        <title>Sorghum-associated microbial communities from plants grown in Nebraska, USA.</title>
        <authorList>
            <person name="Schachtman D."/>
        </authorList>
    </citation>
    <scope>NUCLEOTIDE SEQUENCE [LARGE SCALE GENOMIC DNA]</scope>
    <source>
        <strain evidence="4 5">1225</strain>
    </source>
</reference>
<dbReference type="PANTHER" id="PTHR43772">
    <property type="entry name" value="ENDO-1,4-BETA-XYLANASE"/>
    <property type="match status" value="1"/>
</dbReference>
<dbReference type="InterPro" id="IPR052176">
    <property type="entry name" value="Glycosyl_Hydrlase_43_Enz"/>
</dbReference>
<dbReference type="Pfam" id="PF24793">
    <property type="entry name" value="GINT1_N"/>
    <property type="match status" value="1"/>
</dbReference>
<name>A0A561QAN7_9HYPH</name>
<organism evidence="4 5">
    <name type="scientific">Neorhizobium alkalisoli</name>
    <dbReference type="NCBI Taxonomy" id="528178"/>
    <lineage>
        <taxon>Bacteria</taxon>
        <taxon>Pseudomonadati</taxon>
        <taxon>Pseudomonadota</taxon>
        <taxon>Alphaproteobacteria</taxon>
        <taxon>Hyphomicrobiales</taxon>
        <taxon>Rhizobiaceae</taxon>
        <taxon>Rhizobium/Agrobacterium group</taxon>
        <taxon>Neorhizobium</taxon>
    </lineage>
</organism>
<dbReference type="PANTHER" id="PTHR43772:SF2">
    <property type="entry name" value="PUTATIVE (AFU_ORTHOLOGUE AFUA_2G04480)-RELATED"/>
    <property type="match status" value="1"/>
</dbReference>
<sequence>MNILIQSFDRDAEFACETVARLNASGHAAYVTYAQETSLGRHLLKILLAVEERYLRITRNAAAMPPPENFRADLIVDLTGERRSEDTAVLRVEINGHRNILDGLASVKTKTRHATVVAWLDDWPVARASPMISRQTFFVVNRDELYVGVQSLIMHTIARLGGGPLDALSIDRMPKVSTCFICAYVAHLTTALCRRLLQVFIGRRHRWPAWQTAWRFIEGPGIAETRRLDGTPFSVLPDDGQRFYADPFVLEHQGDTYIFVEEFPYATGKGVISMSKVGKDGCASVPRQVLEEQHHLSYPNVFKDKGEIFMVPESGAALEVVLYRAERFPDRWARHALLIAGHNINDATFMQRDGRLWMFATERFGKGSESDTMVVFSAPDLLGPWAPHKLNPILIDKAGSRPGGHIIEDDGRFFLPVQDGSEVYGGGLGLREIIVVDDDSVVLGPVEAIGTGSAWARRGIHTLNRTDHLEVVDTTWCD</sequence>
<accession>A0A561QAN7</accession>
<dbReference type="InterPro" id="IPR056442">
    <property type="entry name" value="GINT1_N"/>
</dbReference>
<dbReference type="RefSeq" id="WP_145642639.1">
    <property type="nucleotide sequence ID" value="NZ_VIWP01000012.1"/>
</dbReference>
<keyword evidence="1" id="KW-0858">Xylan degradation</keyword>
<dbReference type="EMBL" id="VIWP01000012">
    <property type="protein sequence ID" value="TWF47410.1"/>
    <property type="molecule type" value="Genomic_DNA"/>
</dbReference>
<dbReference type="OrthoDB" id="3771157at2"/>
<dbReference type="AlphaFoldDB" id="A0A561QAN7"/>
<gene>
    <name evidence="4" type="ORF">FHW37_11249</name>
</gene>
<evidence type="ECO:0000256" key="2">
    <source>
        <dbReference type="ARBA" id="ARBA00023277"/>
    </source>
</evidence>
<protein>
    <recommendedName>
        <fullName evidence="3">Glucosamine inositolphosphorylceramide transferase 1 N-terminal domain-containing protein</fullName>
    </recommendedName>
</protein>
<dbReference type="InterPro" id="IPR023296">
    <property type="entry name" value="Glyco_hydro_beta-prop_sf"/>
</dbReference>
<keyword evidence="1" id="KW-0624">Polysaccharide degradation</keyword>
<feature type="domain" description="Glucosamine inositolphosphorylceramide transferase 1 N-terminal" evidence="3">
    <location>
        <begin position="242"/>
        <end position="439"/>
    </location>
</feature>
<dbReference type="Gene3D" id="2.115.10.20">
    <property type="entry name" value="Glycosyl hydrolase domain, family 43"/>
    <property type="match status" value="1"/>
</dbReference>
<dbReference type="GO" id="GO:0045493">
    <property type="term" value="P:xylan catabolic process"/>
    <property type="evidence" value="ECO:0007669"/>
    <property type="project" value="UniProtKB-KW"/>
</dbReference>
<evidence type="ECO:0000313" key="5">
    <source>
        <dbReference type="Proteomes" id="UP000320653"/>
    </source>
</evidence>
<comment type="caution">
    <text evidence="4">The sequence shown here is derived from an EMBL/GenBank/DDBJ whole genome shotgun (WGS) entry which is preliminary data.</text>
</comment>
<proteinExistence type="predicted"/>